<dbReference type="InterPro" id="IPR043128">
    <property type="entry name" value="Rev_trsase/Diguanyl_cyclase"/>
</dbReference>
<feature type="transmembrane region" description="Helical" evidence="1">
    <location>
        <begin position="178"/>
        <end position="196"/>
    </location>
</feature>
<dbReference type="CDD" id="cd01949">
    <property type="entry name" value="GGDEF"/>
    <property type="match status" value="1"/>
</dbReference>
<keyword evidence="1" id="KW-1133">Transmembrane helix</keyword>
<protein>
    <submittedName>
        <fullName evidence="3">Diguanylate cyclase</fullName>
        <ecNumber evidence="3">2.7.7.65</ecNumber>
    </submittedName>
</protein>
<feature type="transmembrane region" description="Helical" evidence="1">
    <location>
        <begin position="64"/>
        <end position="86"/>
    </location>
</feature>
<dbReference type="InterPro" id="IPR029787">
    <property type="entry name" value="Nucleotide_cyclase"/>
</dbReference>
<dbReference type="SUPFAM" id="SSF55073">
    <property type="entry name" value="Nucleotide cyclase"/>
    <property type="match status" value="1"/>
</dbReference>
<accession>A0ABT3ZTD6</accession>
<proteinExistence type="predicted"/>
<dbReference type="EMBL" id="JAPMXC010000013">
    <property type="protein sequence ID" value="MCY0389849.1"/>
    <property type="molecule type" value="Genomic_DNA"/>
</dbReference>
<organism evidence="3 4">
    <name type="scientific">Robbsia betulipollinis</name>
    <dbReference type="NCBI Taxonomy" id="2981849"/>
    <lineage>
        <taxon>Bacteria</taxon>
        <taxon>Pseudomonadati</taxon>
        <taxon>Pseudomonadota</taxon>
        <taxon>Betaproteobacteria</taxon>
        <taxon>Burkholderiales</taxon>
        <taxon>Burkholderiaceae</taxon>
        <taxon>Robbsia</taxon>
    </lineage>
</organism>
<comment type="caution">
    <text evidence="3">The sequence shown here is derived from an EMBL/GenBank/DDBJ whole genome shotgun (WGS) entry which is preliminary data.</text>
</comment>
<dbReference type="Gene3D" id="3.30.70.270">
    <property type="match status" value="1"/>
</dbReference>
<keyword evidence="1" id="KW-0472">Membrane</keyword>
<dbReference type="Pfam" id="PF00990">
    <property type="entry name" value="GGDEF"/>
    <property type="match status" value="1"/>
</dbReference>
<name>A0ABT3ZTD6_9BURK</name>
<dbReference type="PANTHER" id="PTHR44757:SF2">
    <property type="entry name" value="BIOFILM ARCHITECTURE MAINTENANCE PROTEIN MBAA"/>
    <property type="match status" value="1"/>
</dbReference>
<dbReference type="InterPro" id="IPR000160">
    <property type="entry name" value="GGDEF_dom"/>
</dbReference>
<feature type="domain" description="GGDEF" evidence="2">
    <location>
        <begin position="373"/>
        <end position="505"/>
    </location>
</feature>
<evidence type="ECO:0000313" key="4">
    <source>
        <dbReference type="Proteomes" id="UP001082899"/>
    </source>
</evidence>
<feature type="transmembrane region" description="Helical" evidence="1">
    <location>
        <begin position="106"/>
        <end position="138"/>
    </location>
</feature>
<dbReference type="NCBIfam" id="TIGR00254">
    <property type="entry name" value="GGDEF"/>
    <property type="match status" value="1"/>
</dbReference>
<dbReference type="PROSITE" id="PS50887">
    <property type="entry name" value="GGDEF"/>
    <property type="match status" value="1"/>
</dbReference>
<dbReference type="Pfam" id="PF12860">
    <property type="entry name" value="PAS_7"/>
    <property type="match status" value="1"/>
</dbReference>
<dbReference type="RefSeq" id="WP_267849795.1">
    <property type="nucleotide sequence ID" value="NZ_JAPMXC010000013.1"/>
</dbReference>
<keyword evidence="4" id="KW-1185">Reference proteome</keyword>
<dbReference type="SMART" id="SM00267">
    <property type="entry name" value="GGDEF"/>
    <property type="match status" value="1"/>
</dbReference>
<dbReference type="Gene3D" id="3.30.450.20">
    <property type="entry name" value="PAS domain"/>
    <property type="match status" value="1"/>
</dbReference>
<dbReference type="CDD" id="cd00130">
    <property type="entry name" value="PAS"/>
    <property type="match status" value="1"/>
</dbReference>
<dbReference type="InterPro" id="IPR035965">
    <property type="entry name" value="PAS-like_dom_sf"/>
</dbReference>
<dbReference type="GO" id="GO:0052621">
    <property type="term" value="F:diguanylate cyclase activity"/>
    <property type="evidence" value="ECO:0007669"/>
    <property type="project" value="UniProtKB-EC"/>
</dbReference>
<evidence type="ECO:0000259" key="2">
    <source>
        <dbReference type="PROSITE" id="PS50887"/>
    </source>
</evidence>
<gene>
    <name evidence="3" type="ORF">OVY01_22165</name>
</gene>
<evidence type="ECO:0000313" key="3">
    <source>
        <dbReference type="EMBL" id="MCY0389849.1"/>
    </source>
</evidence>
<dbReference type="InterPro" id="IPR052155">
    <property type="entry name" value="Biofilm_reg_signaling"/>
</dbReference>
<dbReference type="EC" id="2.7.7.65" evidence="3"/>
<evidence type="ECO:0000256" key="1">
    <source>
        <dbReference type="SAM" id="Phobius"/>
    </source>
</evidence>
<keyword evidence="1" id="KW-0812">Transmembrane</keyword>
<dbReference type="SMART" id="SM00091">
    <property type="entry name" value="PAS"/>
    <property type="match status" value="1"/>
</dbReference>
<dbReference type="InterPro" id="IPR000014">
    <property type="entry name" value="PAS"/>
</dbReference>
<sequence>MARASFFLDFLLATPVKGPQPVSPAVRATMLATMVSGSRSLVLAGTAAIFLASVTLIQLEQRWALFWLICEVVALAARIGLIQVYTHRNQITPTLPHRWAAAYAPFSALACLLQGSGTIMCVFSTHTPLASLALMTIAGTLGGVASRNSVLPRLAVFQLFLGILPIGIGAAIRYGDGYWILIPPLFLYLAAMTLVVKRHYTGLIALMMAEQRNAELVARFDAALMHMPHGLCTIDEDGKVIIANRKAAELFGATVEVLKLNVSLPEFIGQVGLAKFGDAFRKQLMDRCARWLSHDGRSLDLNLGDGDYLEMTRNPVPDGSSVIIIQDVSERRRLEAEMRHRALHDPLTGLPNRRYLSDRVGQLLGEPMESQAMDLAVMYLDLDGFKSVNDLYGHSAGDEVLKGVTDRLSLTMHDAEMIARLGGDEFVIVFHGRSTSEAATLSRRIIEDVSQPYALSNGIQAVVGTSIGIAFAVRAESFEMLMNRADTALYKAKTSGKSTFHFWDAHDMRVS</sequence>
<keyword evidence="3" id="KW-0548">Nucleotidyltransferase</keyword>
<keyword evidence="3" id="KW-0808">Transferase</keyword>
<dbReference type="SUPFAM" id="SSF55785">
    <property type="entry name" value="PYP-like sensor domain (PAS domain)"/>
    <property type="match status" value="1"/>
</dbReference>
<dbReference type="PANTHER" id="PTHR44757">
    <property type="entry name" value="DIGUANYLATE CYCLASE DGCP"/>
    <property type="match status" value="1"/>
</dbReference>
<feature type="transmembrane region" description="Helical" evidence="1">
    <location>
        <begin position="150"/>
        <end position="172"/>
    </location>
</feature>
<reference evidence="3" key="1">
    <citation type="submission" date="2022-11" db="EMBL/GenBank/DDBJ databases">
        <title>Robbsia betulipollinis sp. nov., isolated from pollen of birch (Betula pendula).</title>
        <authorList>
            <person name="Shi H."/>
            <person name="Ambika Manirajan B."/>
            <person name="Ratering S."/>
            <person name="Geissler-Plaum R."/>
            <person name="Schnell S."/>
        </authorList>
    </citation>
    <scope>NUCLEOTIDE SEQUENCE</scope>
    <source>
        <strain evidence="3">Bb-Pol-6</strain>
    </source>
</reference>
<feature type="transmembrane region" description="Helical" evidence="1">
    <location>
        <begin position="40"/>
        <end position="57"/>
    </location>
</feature>
<dbReference type="Proteomes" id="UP001082899">
    <property type="component" value="Unassembled WGS sequence"/>
</dbReference>